<evidence type="ECO:0000256" key="4">
    <source>
        <dbReference type="SAM" id="Phobius"/>
    </source>
</evidence>
<evidence type="ECO:0000256" key="3">
    <source>
        <dbReference type="ARBA" id="ARBA00023163"/>
    </source>
</evidence>
<dbReference type="PROSITE" id="PS01124">
    <property type="entry name" value="HTH_ARAC_FAMILY_2"/>
    <property type="match status" value="1"/>
</dbReference>
<keyword evidence="2" id="KW-0238">DNA-binding</keyword>
<dbReference type="InterPro" id="IPR018060">
    <property type="entry name" value="HTH_AraC"/>
</dbReference>
<feature type="transmembrane region" description="Helical" evidence="4">
    <location>
        <begin position="145"/>
        <end position="172"/>
    </location>
</feature>
<dbReference type="EMBL" id="AUYC01000028">
    <property type="protein sequence ID" value="KZN63223.1"/>
    <property type="molecule type" value="Genomic_DNA"/>
</dbReference>
<sequence>MIVEQPALFALNVATLCVIIFSAHQLILRMHSQHVYRPLAVCLLSIGLIAMLPISKVLLPIEWQIINLLVSLPALLLIAPSLWLYTKALTSNTPWQLSRHDIKHLIPVCIGCTITLIALCLPAPYQHAILVNDNLALIEQAPSLLQILIYGLLIITFISVLGWVLQSAWYFYKIIKQLRDYHAKLKDVFASTEQKELHWLVWLLSSVGGVWLFIATNLVFDNLLSPIPLSPHLHATLVLLLVYSLSLWGLRQKPGFVECYDLDKAPEPNKPPITDPPASRDEKYQRSALDAQQAQRIATKLQRAMQGDKLYLDPALSLPKLAAHICAPSHYISQTLNETLDIRFFDFVNQHRVDAAKHTLVQSDKTILDVAMLVGFNSKSAFYAAFKKHTGMTPSAYRQQDSTD</sequence>
<dbReference type="SMART" id="SM00342">
    <property type="entry name" value="HTH_ARAC"/>
    <property type="match status" value="1"/>
</dbReference>
<keyword evidence="4" id="KW-1133">Transmembrane helix</keyword>
<name>A0A162C721_9GAMM</name>
<feature type="transmembrane region" description="Helical" evidence="4">
    <location>
        <begin position="105"/>
        <end position="125"/>
    </location>
</feature>
<protein>
    <recommendedName>
        <fullName evidence="5">HTH araC/xylS-type domain-containing protein</fullName>
    </recommendedName>
</protein>
<feature type="transmembrane region" description="Helical" evidence="4">
    <location>
        <begin position="39"/>
        <end position="59"/>
    </location>
</feature>
<organism evidence="6 7">
    <name type="scientific">Pseudoalteromonas luteoviolacea CPMOR-1</name>
    <dbReference type="NCBI Taxonomy" id="1365248"/>
    <lineage>
        <taxon>Bacteria</taxon>
        <taxon>Pseudomonadati</taxon>
        <taxon>Pseudomonadota</taxon>
        <taxon>Gammaproteobacteria</taxon>
        <taxon>Alteromonadales</taxon>
        <taxon>Pseudoalteromonadaceae</taxon>
        <taxon>Pseudoalteromonas</taxon>
    </lineage>
</organism>
<dbReference type="SUPFAM" id="SSF46689">
    <property type="entry name" value="Homeodomain-like"/>
    <property type="match status" value="1"/>
</dbReference>
<dbReference type="PANTHER" id="PTHR43280">
    <property type="entry name" value="ARAC-FAMILY TRANSCRIPTIONAL REGULATOR"/>
    <property type="match status" value="1"/>
</dbReference>
<dbReference type="PATRIC" id="fig|1365248.3.peg.2418"/>
<accession>A0A162C721</accession>
<dbReference type="AlphaFoldDB" id="A0A162C721"/>
<evidence type="ECO:0000259" key="5">
    <source>
        <dbReference type="PROSITE" id="PS01124"/>
    </source>
</evidence>
<evidence type="ECO:0000313" key="6">
    <source>
        <dbReference type="EMBL" id="KZN63223.1"/>
    </source>
</evidence>
<feature type="transmembrane region" description="Helical" evidence="4">
    <location>
        <begin position="199"/>
        <end position="220"/>
    </location>
</feature>
<keyword evidence="4" id="KW-0812">Transmembrane</keyword>
<gene>
    <name evidence="6" type="ORF">N473_17500</name>
</gene>
<dbReference type="GO" id="GO:0043565">
    <property type="term" value="F:sequence-specific DNA binding"/>
    <property type="evidence" value="ECO:0007669"/>
    <property type="project" value="InterPro"/>
</dbReference>
<dbReference type="Gene3D" id="1.10.10.60">
    <property type="entry name" value="Homeodomain-like"/>
    <property type="match status" value="1"/>
</dbReference>
<feature type="transmembrane region" description="Helical" evidence="4">
    <location>
        <begin position="65"/>
        <end position="85"/>
    </location>
</feature>
<dbReference type="InterPro" id="IPR009057">
    <property type="entry name" value="Homeodomain-like_sf"/>
</dbReference>
<feature type="transmembrane region" description="Helical" evidence="4">
    <location>
        <begin position="232"/>
        <end position="250"/>
    </location>
</feature>
<proteinExistence type="predicted"/>
<reference evidence="6 7" key="1">
    <citation type="submission" date="2013-07" db="EMBL/GenBank/DDBJ databases">
        <title>Comparative Genomic and Metabolomic Analysis of Twelve Strains of Pseudoalteromonas luteoviolacea.</title>
        <authorList>
            <person name="Vynne N.G."/>
            <person name="Mansson M."/>
            <person name="Gram L."/>
        </authorList>
    </citation>
    <scope>NUCLEOTIDE SEQUENCE [LARGE SCALE GENOMIC DNA]</scope>
    <source>
        <strain evidence="6 7">CPMOR-1</strain>
    </source>
</reference>
<keyword evidence="3" id="KW-0804">Transcription</keyword>
<feature type="transmembrane region" description="Helical" evidence="4">
    <location>
        <begin position="6"/>
        <end position="27"/>
    </location>
</feature>
<dbReference type="RefSeq" id="WP_081221104.1">
    <property type="nucleotide sequence ID" value="NZ_AUYC01000028.1"/>
</dbReference>
<evidence type="ECO:0000313" key="7">
    <source>
        <dbReference type="Proteomes" id="UP000076486"/>
    </source>
</evidence>
<evidence type="ECO:0000256" key="1">
    <source>
        <dbReference type="ARBA" id="ARBA00023015"/>
    </source>
</evidence>
<dbReference type="PROSITE" id="PS00041">
    <property type="entry name" value="HTH_ARAC_FAMILY_1"/>
    <property type="match status" value="1"/>
</dbReference>
<feature type="domain" description="HTH araC/xylS-type" evidence="5">
    <location>
        <begin position="295"/>
        <end position="400"/>
    </location>
</feature>
<evidence type="ECO:0000256" key="2">
    <source>
        <dbReference type="ARBA" id="ARBA00023125"/>
    </source>
</evidence>
<dbReference type="PRINTS" id="PR00032">
    <property type="entry name" value="HTHARAC"/>
</dbReference>
<dbReference type="Proteomes" id="UP000076486">
    <property type="component" value="Unassembled WGS sequence"/>
</dbReference>
<dbReference type="InterPro" id="IPR020449">
    <property type="entry name" value="Tscrpt_reg_AraC-type_HTH"/>
</dbReference>
<dbReference type="GO" id="GO:0003700">
    <property type="term" value="F:DNA-binding transcription factor activity"/>
    <property type="evidence" value="ECO:0007669"/>
    <property type="project" value="InterPro"/>
</dbReference>
<keyword evidence="1" id="KW-0805">Transcription regulation</keyword>
<keyword evidence="4" id="KW-0472">Membrane</keyword>
<dbReference type="PANTHER" id="PTHR43280:SF29">
    <property type="entry name" value="ARAC-FAMILY TRANSCRIPTIONAL REGULATOR"/>
    <property type="match status" value="1"/>
</dbReference>
<comment type="caution">
    <text evidence="6">The sequence shown here is derived from an EMBL/GenBank/DDBJ whole genome shotgun (WGS) entry which is preliminary data.</text>
</comment>
<dbReference type="Pfam" id="PF12833">
    <property type="entry name" value="HTH_18"/>
    <property type="match status" value="1"/>
</dbReference>
<dbReference type="InterPro" id="IPR018062">
    <property type="entry name" value="HTH_AraC-typ_CS"/>
</dbReference>